<dbReference type="EMBL" id="QMQB01000211">
    <property type="protein sequence ID" value="RLE11811.1"/>
    <property type="molecule type" value="Genomic_DNA"/>
</dbReference>
<proteinExistence type="predicted"/>
<evidence type="ECO:0000313" key="1">
    <source>
        <dbReference type="EMBL" id="RLE11811.1"/>
    </source>
</evidence>
<comment type="caution">
    <text evidence="1">The sequence shown here is derived from an EMBL/GenBank/DDBJ whole genome shotgun (WGS) entry which is preliminary data.</text>
</comment>
<reference evidence="1 2" key="1">
    <citation type="submission" date="2018-06" db="EMBL/GenBank/DDBJ databases">
        <title>Extensive metabolic versatility and redundancy in microbially diverse, dynamic hydrothermal sediments.</title>
        <authorList>
            <person name="Dombrowski N."/>
            <person name="Teske A."/>
            <person name="Baker B.J."/>
        </authorList>
    </citation>
    <scope>NUCLEOTIDE SEQUENCE [LARGE SCALE GENOMIC DNA]</scope>
    <source>
        <strain evidence="1">B19_G9</strain>
    </source>
</reference>
<dbReference type="AlphaFoldDB" id="A0A662DBU6"/>
<accession>A0A662DBU6</accession>
<organism evidence="1 2">
    <name type="scientific">Aerophobetes bacterium</name>
    <dbReference type="NCBI Taxonomy" id="2030807"/>
    <lineage>
        <taxon>Bacteria</taxon>
        <taxon>Candidatus Aerophobota</taxon>
    </lineage>
</organism>
<sequence length="69" mass="8444">MPRGFGGRGFWGGWYGWGGFWRGNPYPFCRFFPWLPRWWWASPYISQYASTIGYFPYYRPGLTYPYYGW</sequence>
<name>A0A662DBU6_UNCAE</name>
<dbReference type="Proteomes" id="UP000267654">
    <property type="component" value="Unassembled WGS sequence"/>
</dbReference>
<evidence type="ECO:0000313" key="2">
    <source>
        <dbReference type="Proteomes" id="UP000267654"/>
    </source>
</evidence>
<protein>
    <submittedName>
        <fullName evidence="1">Uncharacterized protein</fullName>
    </submittedName>
</protein>
<gene>
    <name evidence="1" type="ORF">DRI96_05590</name>
</gene>